<dbReference type="SUPFAM" id="SSF58038">
    <property type="entry name" value="SNARE fusion complex"/>
    <property type="match status" value="1"/>
</dbReference>
<keyword evidence="5 9" id="KW-1133">Transmembrane helix</keyword>
<evidence type="ECO:0000256" key="5">
    <source>
        <dbReference type="ARBA" id="ARBA00022989"/>
    </source>
</evidence>
<feature type="domain" description="T-SNARE coiled-coil homology" evidence="10">
    <location>
        <begin position="50"/>
        <end position="112"/>
    </location>
</feature>
<evidence type="ECO:0000313" key="11">
    <source>
        <dbReference type="EMBL" id="CCE94157.1"/>
    </source>
</evidence>
<evidence type="ECO:0000259" key="10">
    <source>
        <dbReference type="PROSITE" id="PS50192"/>
    </source>
</evidence>
<dbReference type="Gene3D" id="1.20.5.110">
    <property type="match status" value="1"/>
</dbReference>
<dbReference type="STRING" id="1076872.G8ZZW3"/>
<dbReference type="GO" id="GO:0005484">
    <property type="term" value="F:SNAP receptor activity"/>
    <property type="evidence" value="ECO:0007669"/>
    <property type="project" value="EnsemblFungi"/>
</dbReference>
<evidence type="ECO:0000313" key="12">
    <source>
        <dbReference type="Proteomes" id="UP000005627"/>
    </source>
</evidence>
<keyword evidence="7 9" id="KW-0472">Membrane</keyword>
<dbReference type="FunCoup" id="G8ZZW3">
    <property type="interactions" value="271"/>
</dbReference>
<evidence type="ECO:0000256" key="1">
    <source>
        <dbReference type="ARBA" id="ARBA00004394"/>
    </source>
</evidence>
<evidence type="ECO:0000256" key="9">
    <source>
        <dbReference type="SAM" id="Phobius"/>
    </source>
</evidence>
<dbReference type="GO" id="GO:0000139">
    <property type="term" value="C:Golgi membrane"/>
    <property type="evidence" value="ECO:0007669"/>
    <property type="project" value="UniProtKB-SubCell"/>
</dbReference>
<dbReference type="GO" id="GO:0005789">
    <property type="term" value="C:endoplasmic reticulum membrane"/>
    <property type="evidence" value="ECO:0007669"/>
    <property type="project" value="EnsemblFungi"/>
</dbReference>
<keyword evidence="3 9" id="KW-0812">Transmembrane</keyword>
<dbReference type="InterPro" id="IPR000727">
    <property type="entry name" value="T_SNARE_dom"/>
</dbReference>
<dbReference type="GO" id="GO:0031201">
    <property type="term" value="C:SNARE complex"/>
    <property type="evidence" value="ECO:0007669"/>
    <property type="project" value="EnsemblFungi"/>
</dbReference>
<gene>
    <name evidence="11" type="primary">TDEL0H02980</name>
    <name evidence="11" type="ORF">TDEL_0H02980</name>
</gene>
<dbReference type="GeneID" id="11501400"/>
<dbReference type="EMBL" id="HE616749">
    <property type="protein sequence ID" value="CCE94157.1"/>
    <property type="molecule type" value="Genomic_DNA"/>
</dbReference>
<feature type="transmembrane region" description="Helical" evidence="9">
    <location>
        <begin position="122"/>
        <end position="139"/>
    </location>
</feature>
<keyword evidence="6" id="KW-0333">Golgi apparatus</keyword>
<organism evidence="11 12">
    <name type="scientific">Torulaspora delbrueckii</name>
    <name type="common">Yeast</name>
    <name type="synonym">Candida colliculosa</name>
    <dbReference type="NCBI Taxonomy" id="4950"/>
    <lineage>
        <taxon>Eukaryota</taxon>
        <taxon>Fungi</taxon>
        <taxon>Dikarya</taxon>
        <taxon>Ascomycota</taxon>
        <taxon>Saccharomycotina</taxon>
        <taxon>Saccharomycetes</taxon>
        <taxon>Saccharomycetales</taxon>
        <taxon>Saccharomycetaceae</taxon>
        <taxon>Torulaspora</taxon>
    </lineage>
</organism>
<evidence type="ECO:0000256" key="2">
    <source>
        <dbReference type="ARBA" id="ARBA00022448"/>
    </source>
</evidence>
<proteinExistence type="predicted"/>
<evidence type="ECO:0000256" key="8">
    <source>
        <dbReference type="ARBA" id="ARBA00046280"/>
    </source>
</evidence>
<sequence>MNPSYHDNVLHQRDNNRTRLFDTGANEQEMGPSSPYGNNGKIDYSQSSLARLESQNEEGMSLMGERIQALKSLSLKMGDEIRGSNQTLDNLGETFQQTATKVKNNITNMLVMAKNSRISVKTWLLIFSLVGLLFFWVWIR</sequence>
<dbReference type="CDD" id="cd15853">
    <property type="entry name" value="SNARE_Bet1"/>
    <property type="match status" value="1"/>
</dbReference>
<dbReference type="GO" id="GO:0006890">
    <property type="term" value="P:retrograde vesicle-mediated transport, Golgi to endoplasmic reticulum"/>
    <property type="evidence" value="ECO:0007669"/>
    <property type="project" value="EnsemblFungi"/>
</dbReference>
<dbReference type="OrthoDB" id="261831at2759"/>
<dbReference type="AlphaFoldDB" id="G8ZZW3"/>
<dbReference type="PANTHER" id="PTHR12791">
    <property type="entry name" value="GOLGI SNARE BET1-RELATED"/>
    <property type="match status" value="1"/>
</dbReference>
<dbReference type="eggNOG" id="KOG3385">
    <property type="taxonomic scope" value="Eukaryota"/>
</dbReference>
<evidence type="ECO:0000256" key="3">
    <source>
        <dbReference type="ARBA" id="ARBA00022692"/>
    </source>
</evidence>
<keyword evidence="4" id="KW-0653">Protein transport</keyword>
<accession>G8ZZW3</accession>
<reference evidence="11 12" key="1">
    <citation type="journal article" date="2011" name="Proc. Natl. Acad. Sci. U.S.A.">
        <title>Evolutionary erosion of yeast sex chromosomes by mating-type switching accidents.</title>
        <authorList>
            <person name="Gordon J.L."/>
            <person name="Armisen D."/>
            <person name="Proux-Wera E."/>
            <person name="Oheigeartaigh S.S."/>
            <person name="Byrne K.P."/>
            <person name="Wolfe K.H."/>
        </authorList>
    </citation>
    <scope>NUCLEOTIDE SEQUENCE [LARGE SCALE GENOMIC DNA]</scope>
    <source>
        <strain evidence="12">ATCC 10662 / CBS 1146 / NBRC 0425 / NCYC 2629 / NRRL Y-866</strain>
    </source>
</reference>
<dbReference type="Proteomes" id="UP000005627">
    <property type="component" value="Chromosome 8"/>
</dbReference>
<dbReference type="GO" id="GO:0030134">
    <property type="term" value="C:COPII-coated ER to Golgi transport vesicle"/>
    <property type="evidence" value="ECO:0007669"/>
    <property type="project" value="EnsemblFungi"/>
</dbReference>
<evidence type="ECO:0000256" key="7">
    <source>
        <dbReference type="ARBA" id="ARBA00023136"/>
    </source>
</evidence>
<comment type="subcellular location">
    <subcellularLocation>
        <location evidence="8">Endomembrane system</location>
        <topology evidence="8">Single-pass type IV membrane protein</topology>
    </subcellularLocation>
    <subcellularLocation>
        <location evidence="1">Golgi apparatus membrane</location>
    </subcellularLocation>
</comment>
<dbReference type="PROSITE" id="PS50192">
    <property type="entry name" value="T_SNARE"/>
    <property type="match status" value="1"/>
</dbReference>
<dbReference type="GO" id="GO:0048280">
    <property type="term" value="P:vesicle fusion with Golgi apparatus"/>
    <property type="evidence" value="ECO:0007669"/>
    <property type="project" value="EnsemblFungi"/>
</dbReference>
<evidence type="ECO:0000256" key="6">
    <source>
        <dbReference type="ARBA" id="ARBA00023034"/>
    </source>
</evidence>
<keyword evidence="2" id="KW-0813">Transport</keyword>
<dbReference type="KEGG" id="tdl:TDEL_0H02980"/>
<protein>
    <recommendedName>
        <fullName evidence="10">t-SNARE coiled-coil homology domain-containing protein</fullName>
    </recommendedName>
</protein>
<keyword evidence="12" id="KW-1185">Reference proteome</keyword>
<evidence type="ECO:0000256" key="4">
    <source>
        <dbReference type="ARBA" id="ARBA00022927"/>
    </source>
</evidence>
<dbReference type="RefSeq" id="XP_003683368.1">
    <property type="nucleotide sequence ID" value="XM_003683320.1"/>
</dbReference>
<dbReference type="GO" id="GO:0006888">
    <property type="term" value="P:endoplasmic reticulum to Golgi vesicle-mediated transport"/>
    <property type="evidence" value="ECO:0007669"/>
    <property type="project" value="EnsemblFungi"/>
</dbReference>
<name>G8ZZW3_TORDE</name>
<dbReference type="InterPro" id="IPR039899">
    <property type="entry name" value="BET1_SNARE"/>
</dbReference>
<dbReference type="SMART" id="SM00397">
    <property type="entry name" value="t_SNARE"/>
    <property type="match status" value="1"/>
</dbReference>
<dbReference type="HOGENOM" id="CLU_086133_1_1_1"/>
<dbReference type="GO" id="GO:0006886">
    <property type="term" value="P:intracellular protein transport"/>
    <property type="evidence" value="ECO:0007669"/>
    <property type="project" value="EnsemblFungi"/>
</dbReference>
<dbReference type="InParanoid" id="G8ZZW3"/>